<accession>A0A437Q8S1</accession>
<keyword evidence="1" id="KW-0812">Transmembrane</keyword>
<gene>
    <name evidence="2" type="ORF">EOE65_08195</name>
</gene>
<keyword evidence="1" id="KW-1133">Transmembrane helix</keyword>
<feature type="transmembrane region" description="Helical" evidence="1">
    <location>
        <begin position="69"/>
        <end position="93"/>
    </location>
</feature>
<name>A0A437Q8S1_9GAMM</name>
<organism evidence="2 3">
    <name type="scientific">Neptunomonas marina</name>
    <dbReference type="NCBI Taxonomy" id="1815562"/>
    <lineage>
        <taxon>Bacteria</taxon>
        <taxon>Pseudomonadati</taxon>
        <taxon>Pseudomonadota</taxon>
        <taxon>Gammaproteobacteria</taxon>
        <taxon>Oceanospirillales</taxon>
        <taxon>Oceanospirillaceae</taxon>
        <taxon>Neptunomonas</taxon>
    </lineage>
</organism>
<dbReference type="RefSeq" id="WP_127693829.1">
    <property type="nucleotide sequence ID" value="NZ_SACQ01000003.1"/>
</dbReference>
<reference evidence="2 3" key="1">
    <citation type="submission" date="2019-01" db="EMBL/GenBank/DDBJ databases">
        <authorList>
            <person name="Chen W.-M."/>
        </authorList>
    </citation>
    <scope>NUCLEOTIDE SEQUENCE [LARGE SCALE GENOMIC DNA]</scope>
    <source>
        <strain evidence="2 3">HPM-16</strain>
    </source>
</reference>
<dbReference type="EMBL" id="SACQ01000003">
    <property type="protein sequence ID" value="RVU30984.1"/>
    <property type="molecule type" value="Genomic_DNA"/>
</dbReference>
<evidence type="ECO:0000313" key="2">
    <source>
        <dbReference type="EMBL" id="RVU30984.1"/>
    </source>
</evidence>
<keyword evidence="1" id="KW-0472">Membrane</keyword>
<sequence>MLLSSEWAFTGFDALGQRVVGRTLGYAILGGCAVGGLGETDQDWANAANSNNSRHLYVLSPLLTVPSPAAAAIPTVPFGLLIGGGLVIAGIALRKLKESA</sequence>
<keyword evidence="3" id="KW-1185">Reference proteome</keyword>
<comment type="caution">
    <text evidence="2">The sequence shown here is derived from an EMBL/GenBank/DDBJ whole genome shotgun (WGS) entry which is preliminary data.</text>
</comment>
<evidence type="ECO:0000256" key="1">
    <source>
        <dbReference type="SAM" id="Phobius"/>
    </source>
</evidence>
<protein>
    <submittedName>
        <fullName evidence="2">Uncharacterized protein</fullName>
    </submittedName>
</protein>
<dbReference type="Proteomes" id="UP000282818">
    <property type="component" value="Unassembled WGS sequence"/>
</dbReference>
<dbReference type="AlphaFoldDB" id="A0A437Q8S1"/>
<proteinExistence type="predicted"/>
<evidence type="ECO:0000313" key="3">
    <source>
        <dbReference type="Proteomes" id="UP000282818"/>
    </source>
</evidence>